<dbReference type="SUPFAM" id="SSF48576">
    <property type="entry name" value="Terpenoid synthases"/>
    <property type="match status" value="1"/>
</dbReference>
<dbReference type="PANTHER" id="PTHR43281">
    <property type="entry name" value="FARNESYL DIPHOSPHATE SYNTHASE"/>
    <property type="match status" value="1"/>
</dbReference>
<sequence length="305" mass="32757">MSQELSFDHWLSAYVVPTMESSLEQALTVVDESPYLAGLHEAMRYAALAGGKRIRAALVLAAGEVAHPSEQVEQSKKALIAAATAVELIHAYSLVHDDMPCMDDDELRRGKPTVHVKYGEANALLVGDALQSLAFEIIATMPVAPALVIKAMQQLAIASGSRGMVGGQYMDLASVDQQISKARLKLMHQLKTGALIQASVLLGSITVATNYEDHSALKSYAEKLGLAYQVVDDILDATADTSVLGKTAGKDEQDNKPTYVSMLGLSEAKDYAAALHHEALEAIRPLGSRAERLRALADLIIHRQS</sequence>
<gene>
    <name evidence="8" type="ORF">HMPREF2130_09235</name>
</gene>
<dbReference type="NCBIfam" id="NF045485">
    <property type="entry name" value="FPPsyn"/>
    <property type="match status" value="1"/>
</dbReference>
<dbReference type="PANTHER" id="PTHR43281:SF1">
    <property type="entry name" value="FARNESYL DIPHOSPHATE SYNTHASE"/>
    <property type="match status" value="1"/>
</dbReference>
<evidence type="ECO:0000256" key="1">
    <source>
        <dbReference type="ARBA" id="ARBA00001946"/>
    </source>
</evidence>
<keyword evidence="9" id="KW-1185">Reference proteome</keyword>
<evidence type="ECO:0000256" key="5">
    <source>
        <dbReference type="ARBA" id="ARBA00022842"/>
    </source>
</evidence>
<dbReference type="Proteomes" id="UP000029629">
    <property type="component" value="Unassembled WGS sequence"/>
</dbReference>
<comment type="similarity">
    <text evidence="2 7">Belongs to the FPP/GGPP synthase family.</text>
</comment>
<dbReference type="GO" id="GO:0004659">
    <property type="term" value="F:prenyltransferase activity"/>
    <property type="evidence" value="ECO:0007669"/>
    <property type="project" value="InterPro"/>
</dbReference>
<dbReference type="AlphaFoldDB" id="A0A096ADU3"/>
<organism evidence="8 9">
    <name type="scientific">Oligella urethralis DNF00040</name>
    <dbReference type="NCBI Taxonomy" id="1401065"/>
    <lineage>
        <taxon>Bacteria</taxon>
        <taxon>Pseudomonadati</taxon>
        <taxon>Pseudomonadota</taxon>
        <taxon>Betaproteobacteria</taxon>
        <taxon>Burkholderiales</taxon>
        <taxon>Alcaligenaceae</taxon>
        <taxon>Oligella</taxon>
    </lineage>
</organism>
<evidence type="ECO:0000256" key="4">
    <source>
        <dbReference type="ARBA" id="ARBA00022723"/>
    </source>
</evidence>
<dbReference type="CDD" id="cd00685">
    <property type="entry name" value="Trans_IPPS_HT"/>
    <property type="match status" value="1"/>
</dbReference>
<comment type="caution">
    <text evidence="8">The sequence shown here is derived from an EMBL/GenBank/DDBJ whole genome shotgun (WGS) entry which is preliminary data.</text>
</comment>
<dbReference type="EMBL" id="JRNI01000046">
    <property type="protein sequence ID" value="KGF28852.1"/>
    <property type="molecule type" value="Genomic_DNA"/>
</dbReference>
<dbReference type="Gene3D" id="1.10.600.10">
    <property type="entry name" value="Farnesyl Diphosphate Synthase"/>
    <property type="match status" value="1"/>
</dbReference>
<dbReference type="InterPro" id="IPR008949">
    <property type="entry name" value="Isoprenoid_synthase_dom_sf"/>
</dbReference>
<reference evidence="8 9" key="1">
    <citation type="submission" date="2014-07" db="EMBL/GenBank/DDBJ databases">
        <authorList>
            <person name="McCorrison J."/>
            <person name="Sanka R."/>
            <person name="Torralba M."/>
            <person name="Gillis M."/>
            <person name="Haft D.H."/>
            <person name="Methe B."/>
            <person name="Sutton G."/>
            <person name="Nelson K.E."/>
        </authorList>
    </citation>
    <scope>NUCLEOTIDE SEQUENCE [LARGE SCALE GENOMIC DNA]</scope>
    <source>
        <strain evidence="8 9">DNF00040</strain>
    </source>
</reference>
<accession>A0A096ADU3</accession>
<dbReference type="GO" id="GO:0016114">
    <property type="term" value="P:terpenoid biosynthetic process"/>
    <property type="evidence" value="ECO:0007669"/>
    <property type="project" value="UniProtKB-ARBA"/>
</dbReference>
<dbReference type="InterPro" id="IPR000092">
    <property type="entry name" value="Polyprenyl_synt"/>
</dbReference>
<dbReference type="Pfam" id="PF00348">
    <property type="entry name" value="polyprenyl_synt"/>
    <property type="match status" value="1"/>
</dbReference>
<comment type="cofactor">
    <cofactor evidence="1">
        <name>Mg(2+)</name>
        <dbReference type="ChEBI" id="CHEBI:18420"/>
    </cofactor>
</comment>
<keyword evidence="5" id="KW-0460">Magnesium</keyword>
<dbReference type="InterPro" id="IPR033749">
    <property type="entry name" value="Polyprenyl_synt_CS"/>
</dbReference>
<evidence type="ECO:0000256" key="6">
    <source>
        <dbReference type="ARBA" id="ARBA00023229"/>
    </source>
</evidence>
<keyword evidence="4" id="KW-0479">Metal-binding</keyword>
<keyword evidence="6" id="KW-0414">Isoprene biosynthesis</keyword>
<dbReference type="FunFam" id="1.10.600.10:FF:000001">
    <property type="entry name" value="Geranylgeranyl diphosphate synthase"/>
    <property type="match status" value="1"/>
</dbReference>
<dbReference type="GO" id="GO:0005737">
    <property type="term" value="C:cytoplasm"/>
    <property type="evidence" value="ECO:0007669"/>
    <property type="project" value="UniProtKB-ARBA"/>
</dbReference>
<proteinExistence type="inferred from homology"/>
<dbReference type="OrthoDB" id="9805316at2"/>
<dbReference type="GO" id="GO:0046872">
    <property type="term" value="F:metal ion binding"/>
    <property type="evidence" value="ECO:0007669"/>
    <property type="project" value="UniProtKB-KW"/>
</dbReference>
<name>A0A096ADU3_9BURK</name>
<evidence type="ECO:0000256" key="7">
    <source>
        <dbReference type="RuleBase" id="RU004466"/>
    </source>
</evidence>
<dbReference type="InterPro" id="IPR053378">
    <property type="entry name" value="Prenyl_diphosphate_synthase"/>
</dbReference>
<dbReference type="RefSeq" id="WP_036560245.1">
    <property type="nucleotide sequence ID" value="NZ_JRNI01000046.1"/>
</dbReference>
<dbReference type="SFLD" id="SFLDG01017">
    <property type="entry name" value="Polyprenyl_Transferase_Like"/>
    <property type="match status" value="1"/>
</dbReference>
<evidence type="ECO:0000256" key="3">
    <source>
        <dbReference type="ARBA" id="ARBA00022679"/>
    </source>
</evidence>
<dbReference type="PROSITE" id="PS00723">
    <property type="entry name" value="POLYPRENYL_SYNTHASE_1"/>
    <property type="match status" value="1"/>
</dbReference>
<dbReference type="PROSITE" id="PS00444">
    <property type="entry name" value="POLYPRENYL_SYNTHASE_2"/>
    <property type="match status" value="1"/>
</dbReference>
<evidence type="ECO:0000256" key="2">
    <source>
        <dbReference type="ARBA" id="ARBA00006706"/>
    </source>
</evidence>
<protein>
    <submittedName>
        <fullName evidence="8">Geranyl transferase</fullName>
    </submittedName>
</protein>
<evidence type="ECO:0000313" key="9">
    <source>
        <dbReference type="Proteomes" id="UP000029629"/>
    </source>
</evidence>
<keyword evidence="3 7" id="KW-0808">Transferase</keyword>
<dbReference type="eggNOG" id="COG0142">
    <property type="taxonomic scope" value="Bacteria"/>
</dbReference>
<dbReference type="SFLD" id="SFLDS00005">
    <property type="entry name" value="Isoprenoid_Synthase_Type_I"/>
    <property type="match status" value="1"/>
</dbReference>
<evidence type="ECO:0000313" key="8">
    <source>
        <dbReference type="EMBL" id="KGF28852.1"/>
    </source>
</evidence>